<dbReference type="GO" id="GO:0005694">
    <property type="term" value="C:chromosome"/>
    <property type="evidence" value="ECO:0007669"/>
    <property type="project" value="TreeGrafter"/>
</dbReference>
<evidence type="ECO:0000256" key="11">
    <source>
        <dbReference type="ARBA" id="ARBA00034808"/>
    </source>
</evidence>
<evidence type="ECO:0000256" key="12">
    <source>
        <dbReference type="ARBA" id="ARBA00049360"/>
    </source>
</evidence>
<dbReference type="PANTHER" id="PTHR13710:SF108">
    <property type="entry name" value="ATP-DEPENDENT DNA HELICASE Q4"/>
    <property type="match status" value="1"/>
</dbReference>
<dbReference type="GO" id="GO:0000724">
    <property type="term" value="P:double-strand break repair via homologous recombination"/>
    <property type="evidence" value="ECO:0007669"/>
    <property type="project" value="TreeGrafter"/>
</dbReference>
<dbReference type="InterPro" id="IPR027417">
    <property type="entry name" value="P-loop_NTPase"/>
</dbReference>
<evidence type="ECO:0000313" key="17">
    <source>
        <dbReference type="Proteomes" id="UP000265100"/>
    </source>
</evidence>
<dbReference type="PROSITE" id="PS51194">
    <property type="entry name" value="HELICASE_CTER"/>
    <property type="match status" value="1"/>
</dbReference>
<dbReference type="InterPro" id="IPR011545">
    <property type="entry name" value="DEAD/DEAH_box_helicase_dom"/>
</dbReference>
<evidence type="ECO:0000256" key="8">
    <source>
        <dbReference type="ARBA" id="ARBA00023235"/>
    </source>
</evidence>
<evidence type="ECO:0000256" key="3">
    <source>
        <dbReference type="ARBA" id="ARBA00022741"/>
    </source>
</evidence>
<sequence>MRLCVPVAASTFKEEQNDQEKEVDSKRKDEVLLNVIRPDYERPPPPPPMEPLYELTEDGKVQETHEDVYSALRDLGYQSFRPGQEEAIMRILSGLSTLVVLSTGMGKSLCYQLPAYLYAQRSKCITLVISPLVSLMDDQLSGLPAKLKAACIHSNMTMKQREAVKSGQVCLLLLSPEALVGGGGSGSGCLPSAQELPPVAFACIDEAHCVSEWSHNFRPCYLRLCKVLRERLGVRCLLGLTATATLSTALDIAKHLEISDQAGIAVRSAAVPPNLNLSVSTDREKDQALVSLLKGDRFGCLDSIIVYCTRREETVRVAALLRTCLQGNWVSKIRKPLKWQAESYHAGLSGSERRRVQNNFMCGELRIVVATVAFGMGLDKSDVRGIIHYNMPKSFESYVQEIGRAGRDGEPAHCHLFLDPEGGDLHELRRHIYADTVDYYTVKRLVQKVFPACKCKQIHQKQQELFKVTPPSSRDQEEERCDWPRERVCHTHERAIPIQETIEALDITEEGVETLLCYLELHPQRFVELLHPTLSVCKVSCYDGLRQLQKITKICPPIAVVLARRRMAGERVEQCDQLEFDVVEVADTMGWQLPLVKRGLRQLQWTGGRSGVLVEFSSPSFYFRSYGDLSDEEIDRVCQFLHKRVQDQERTQLYQLTACFKAFKSVAFCSVLSCVDDLDESRSLQLKSLLSEYFDKRRDGDHALKPFDLEELDKYKLLDWEDQIRADIRSFLSNRSDEKFSGRAVARIFHGIGSPCYPAQTYGKDRRYWRKYIQFDFNQLIRLATQEIIRFK</sequence>
<keyword evidence="5" id="KW-0347">Helicase</keyword>
<dbReference type="Pfam" id="PF00271">
    <property type="entry name" value="Helicase_C"/>
    <property type="match status" value="1"/>
</dbReference>
<dbReference type="InterPro" id="IPR004589">
    <property type="entry name" value="DNA_helicase_ATP-dep_RecQ"/>
</dbReference>
<gene>
    <name evidence="16" type="primary">RECQL4</name>
</gene>
<dbReference type="NCBIfam" id="TIGR00614">
    <property type="entry name" value="recQ_fam"/>
    <property type="match status" value="1"/>
</dbReference>
<dbReference type="InterPro" id="IPR014001">
    <property type="entry name" value="Helicase_ATP-bd"/>
</dbReference>
<dbReference type="GO" id="GO:0043138">
    <property type="term" value="F:3'-5' DNA helicase activity"/>
    <property type="evidence" value="ECO:0007669"/>
    <property type="project" value="UniProtKB-EC"/>
</dbReference>
<keyword evidence="17" id="KW-1185">Reference proteome</keyword>
<keyword evidence="8" id="KW-0413">Isomerase</keyword>
<keyword evidence="9" id="KW-0539">Nucleus</keyword>
<feature type="compositionally biased region" description="Basic and acidic residues" evidence="13">
    <location>
        <begin position="12"/>
        <end position="28"/>
    </location>
</feature>
<dbReference type="Ensembl" id="ENSACLT00000075151.1">
    <property type="protein sequence ID" value="ENSACLP00000056989.1"/>
    <property type="gene ID" value="ENSACLG00000011982.2"/>
</dbReference>
<evidence type="ECO:0000256" key="6">
    <source>
        <dbReference type="ARBA" id="ARBA00022840"/>
    </source>
</evidence>
<comment type="subcellular location">
    <subcellularLocation>
        <location evidence="1">Nucleus</location>
    </subcellularLocation>
</comment>
<dbReference type="GO" id="GO:0003677">
    <property type="term" value="F:DNA binding"/>
    <property type="evidence" value="ECO:0007669"/>
    <property type="project" value="UniProtKB-KW"/>
</dbReference>
<keyword evidence="4" id="KW-0378">Hydrolase</keyword>
<keyword evidence="6" id="KW-0067">ATP-binding</keyword>
<feature type="domain" description="Helicase C-terminal" evidence="15">
    <location>
        <begin position="284"/>
        <end position="466"/>
    </location>
</feature>
<dbReference type="CDD" id="cd18018">
    <property type="entry name" value="DEXHc_RecQ4-like"/>
    <property type="match status" value="1"/>
</dbReference>
<feature type="domain" description="Helicase ATP-binding" evidence="14">
    <location>
        <begin position="88"/>
        <end position="262"/>
    </location>
</feature>
<reference evidence="16" key="3">
    <citation type="submission" date="2025-09" db="UniProtKB">
        <authorList>
            <consortium name="Ensembl"/>
        </authorList>
    </citation>
    <scope>IDENTIFICATION</scope>
</reference>
<dbReference type="Pfam" id="PF00270">
    <property type="entry name" value="DEAD"/>
    <property type="match status" value="1"/>
</dbReference>
<evidence type="ECO:0000313" key="16">
    <source>
        <dbReference type="Ensembl" id="ENSACLP00000056989.1"/>
    </source>
</evidence>
<reference evidence="16" key="1">
    <citation type="submission" date="2018-05" db="EMBL/GenBank/DDBJ databases">
        <authorList>
            <person name="Datahose"/>
        </authorList>
    </citation>
    <scope>NUCLEOTIDE SEQUENCE</scope>
</reference>
<dbReference type="GeneTree" id="ENSGT00940000160387"/>
<dbReference type="SMART" id="SM00487">
    <property type="entry name" value="DEXDc"/>
    <property type="match status" value="1"/>
</dbReference>
<dbReference type="GO" id="GO:0005634">
    <property type="term" value="C:nucleus"/>
    <property type="evidence" value="ECO:0007669"/>
    <property type="project" value="UniProtKB-SubCell"/>
</dbReference>
<dbReference type="SMART" id="SM00490">
    <property type="entry name" value="HELICc"/>
    <property type="match status" value="1"/>
</dbReference>
<dbReference type="Gene3D" id="3.40.50.300">
    <property type="entry name" value="P-loop containing nucleotide triphosphate hydrolases"/>
    <property type="match status" value="2"/>
</dbReference>
<feature type="region of interest" description="Disordered" evidence="13">
    <location>
        <begin position="1"/>
        <end position="28"/>
    </location>
</feature>
<evidence type="ECO:0000259" key="14">
    <source>
        <dbReference type="PROSITE" id="PS51192"/>
    </source>
</evidence>
<dbReference type="Proteomes" id="UP000265100">
    <property type="component" value="Chromosome 22"/>
</dbReference>
<dbReference type="GO" id="GO:0016787">
    <property type="term" value="F:hydrolase activity"/>
    <property type="evidence" value="ECO:0007669"/>
    <property type="project" value="UniProtKB-KW"/>
</dbReference>
<accession>A0AAX7TJ88</accession>
<evidence type="ECO:0000256" key="7">
    <source>
        <dbReference type="ARBA" id="ARBA00023125"/>
    </source>
</evidence>
<dbReference type="AlphaFoldDB" id="A0AAX7TJ88"/>
<dbReference type="PROSITE" id="PS51192">
    <property type="entry name" value="HELICASE_ATP_BIND_1"/>
    <property type="match status" value="1"/>
</dbReference>
<name>A0AAX7TJ88_ASTCA</name>
<dbReference type="InterPro" id="IPR001650">
    <property type="entry name" value="Helicase_C-like"/>
</dbReference>
<comment type="similarity">
    <text evidence="2">Belongs to the helicase family. RecQ subfamily.</text>
</comment>
<dbReference type="PANTHER" id="PTHR13710">
    <property type="entry name" value="DNA HELICASE RECQ FAMILY MEMBER"/>
    <property type="match status" value="1"/>
</dbReference>
<dbReference type="EC" id="5.6.2.4" evidence="11"/>
<keyword evidence="7" id="KW-0238">DNA-binding</keyword>
<dbReference type="GO" id="GO:0000723">
    <property type="term" value="P:telomere maintenance"/>
    <property type="evidence" value="ECO:0007669"/>
    <property type="project" value="TreeGrafter"/>
</dbReference>
<evidence type="ECO:0000259" key="15">
    <source>
        <dbReference type="PROSITE" id="PS51194"/>
    </source>
</evidence>
<dbReference type="FunFam" id="3.40.50.300:FF:000772">
    <property type="entry name" value="ATP-dependent DNA helicase Q4"/>
    <property type="match status" value="1"/>
</dbReference>
<dbReference type="GO" id="GO:0005524">
    <property type="term" value="F:ATP binding"/>
    <property type="evidence" value="ECO:0007669"/>
    <property type="project" value="UniProtKB-KW"/>
</dbReference>
<evidence type="ECO:0000256" key="4">
    <source>
        <dbReference type="ARBA" id="ARBA00022801"/>
    </source>
</evidence>
<evidence type="ECO:0000256" key="13">
    <source>
        <dbReference type="SAM" id="MobiDB-lite"/>
    </source>
</evidence>
<proteinExistence type="inferred from homology"/>
<reference evidence="16" key="2">
    <citation type="submission" date="2025-08" db="UniProtKB">
        <authorList>
            <consortium name="Ensembl"/>
        </authorList>
    </citation>
    <scope>IDENTIFICATION</scope>
</reference>
<dbReference type="GO" id="GO:0005737">
    <property type="term" value="C:cytoplasm"/>
    <property type="evidence" value="ECO:0007669"/>
    <property type="project" value="TreeGrafter"/>
</dbReference>
<comment type="catalytic activity">
    <reaction evidence="10">
        <text>Couples ATP hydrolysis with the unwinding of duplex DNA by translocating in the 3'-5' direction.</text>
        <dbReference type="EC" id="5.6.2.4"/>
    </reaction>
</comment>
<evidence type="ECO:0000256" key="2">
    <source>
        <dbReference type="ARBA" id="ARBA00005446"/>
    </source>
</evidence>
<organism evidence="16 17">
    <name type="scientific">Astatotilapia calliptera</name>
    <name type="common">Eastern happy</name>
    <name type="synonym">Chromis callipterus</name>
    <dbReference type="NCBI Taxonomy" id="8154"/>
    <lineage>
        <taxon>Eukaryota</taxon>
        <taxon>Metazoa</taxon>
        <taxon>Chordata</taxon>
        <taxon>Craniata</taxon>
        <taxon>Vertebrata</taxon>
        <taxon>Euteleostomi</taxon>
        <taxon>Actinopterygii</taxon>
        <taxon>Neopterygii</taxon>
        <taxon>Teleostei</taxon>
        <taxon>Neoteleostei</taxon>
        <taxon>Acanthomorphata</taxon>
        <taxon>Ovalentaria</taxon>
        <taxon>Cichlomorphae</taxon>
        <taxon>Cichliformes</taxon>
        <taxon>Cichlidae</taxon>
        <taxon>African cichlids</taxon>
        <taxon>Pseudocrenilabrinae</taxon>
        <taxon>Haplochromini</taxon>
        <taxon>Astatotilapia</taxon>
    </lineage>
</organism>
<evidence type="ECO:0000256" key="1">
    <source>
        <dbReference type="ARBA" id="ARBA00004123"/>
    </source>
</evidence>
<keyword evidence="3" id="KW-0547">Nucleotide-binding</keyword>
<dbReference type="FunFam" id="3.40.50.300:FF:001084">
    <property type="entry name" value="RecQ like helicase 4"/>
    <property type="match status" value="1"/>
</dbReference>
<dbReference type="SUPFAM" id="SSF52540">
    <property type="entry name" value="P-loop containing nucleoside triphosphate hydrolases"/>
    <property type="match status" value="1"/>
</dbReference>
<comment type="catalytic activity">
    <reaction evidence="12">
        <text>ATP + H2O = ADP + phosphate + H(+)</text>
        <dbReference type="Rhea" id="RHEA:13065"/>
        <dbReference type="ChEBI" id="CHEBI:15377"/>
        <dbReference type="ChEBI" id="CHEBI:15378"/>
        <dbReference type="ChEBI" id="CHEBI:30616"/>
        <dbReference type="ChEBI" id="CHEBI:43474"/>
        <dbReference type="ChEBI" id="CHEBI:456216"/>
    </reaction>
</comment>
<evidence type="ECO:0000256" key="10">
    <source>
        <dbReference type="ARBA" id="ARBA00034617"/>
    </source>
</evidence>
<dbReference type="GO" id="GO:0009378">
    <property type="term" value="F:four-way junction helicase activity"/>
    <property type="evidence" value="ECO:0007669"/>
    <property type="project" value="TreeGrafter"/>
</dbReference>
<evidence type="ECO:0000256" key="5">
    <source>
        <dbReference type="ARBA" id="ARBA00022806"/>
    </source>
</evidence>
<protein>
    <recommendedName>
        <fullName evidence="11">DNA 3'-5' helicase</fullName>
        <ecNumber evidence="11">5.6.2.4</ecNumber>
    </recommendedName>
</protein>
<evidence type="ECO:0000256" key="9">
    <source>
        <dbReference type="ARBA" id="ARBA00023242"/>
    </source>
</evidence>